<evidence type="ECO:0000313" key="10">
    <source>
        <dbReference type="EMBL" id="CAH3182126.1"/>
    </source>
</evidence>
<accession>A0ABN8RWA4</accession>
<evidence type="ECO:0000256" key="9">
    <source>
        <dbReference type="ARBA" id="ARBA00045766"/>
    </source>
</evidence>
<evidence type="ECO:0000256" key="6">
    <source>
        <dbReference type="ARBA" id="ARBA00023274"/>
    </source>
</evidence>
<evidence type="ECO:0000313" key="11">
    <source>
        <dbReference type="EMBL" id="CAH3182127.1"/>
    </source>
</evidence>
<gene>
    <name evidence="10" type="ORF">PEVE_00014022</name>
    <name evidence="11" type="ORF">PEVE_00014023</name>
</gene>
<dbReference type="Pfam" id="PF01783">
    <property type="entry name" value="Ribosomal_L32p"/>
    <property type="match status" value="1"/>
</dbReference>
<keyword evidence="12" id="KW-1185">Reference proteome</keyword>
<organism evidence="10 12">
    <name type="scientific">Porites evermanni</name>
    <dbReference type="NCBI Taxonomy" id="104178"/>
    <lineage>
        <taxon>Eukaryota</taxon>
        <taxon>Metazoa</taxon>
        <taxon>Cnidaria</taxon>
        <taxon>Anthozoa</taxon>
        <taxon>Hexacorallia</taxon>
        <taxon>Scleractinia</taxon>
        <taxon>Fungiina</taxon>
        <taxon>Poritidae</taxon>
        <taxon>Porites</taxon>
    </lineage>
</organism>
<dbReference type="PANTHER" id="PTHR21026:SF2">
    <property type="entry name" value="LARGE RIBOSOMAL SUBUNIT PROTEIN BL32M"/>
    <property type="match status" value="1"/>
</dbReference>
<dbReference type="PANTHER" id="PTHR21026">
    <property type="entry name" value="39S RIBOSOMAL PROTEIN L32, MITOCHONDRIAL"/>
    <property type="match status" value="1"/>
</dbReference>
<dbReference type="EMBL" id="CALNXI010002046">
    <property type="protein sequence ID" value="CAH3182126.1"/>
    <property type="molecule type" value="Genomic_DNA"/>
</dbReference>
<reference evidence="10 12" key="1">
    <citation type="submission" date="2022-05" db="EMBL/GenBank/DDBJ databases">
        <authorList>
            <consortium name="Genoscope - CEA"/>
            <person name="William W."/>
        </authorList>
    </citation>
    <scope>NUCLEOTIDE SEQUENCE [LARGE SCALE GENOMIC DNA]</scope>
</reference>
<evidence type="ECO:0000256" key="1">
    <source>
        <dbReference type="ARBA" id="ARBA00004173"/>
    </source>
</evidence>
<evidence type="ECO:0000256" key="3">
    <source>
        <dbReference type="ARBA" id="ARBA00022946"/>
    </source>
</evidence>
<evidence type="ECO:0000256" key="4">
    <source>
        <dbReference type="ARBA" id="ARBA00022980"/>
    </source>
</evidence>
<evidence type="ECO:0000256" key="8">
    <source>
        <dbReference type="ARBA" id="ARBA00042577"/>
    </source>
</evidence>
<name>A0ABN8RWA4_9CNID</name>
<comment type="similarity">
    <text evidence="2">Belongs to the bacterial ribosomal protein bL32 family.</text>
</comment>
<dbReference type="Proteomes" id="UP001159427">
    <property type="component" value="Unassembled WGS sequence"/>
</dbReference>
<evidence type="ECO:0000256" key="5">
    <source>
        <dbReference type="ARBA" id="ARBA00023128"/>
    </source>
</evidence>
<keyword evidence="3" id="KW-0809">Transit peptide</keyword>
<evidence type="ECO:0000256" key="7">
    <source>
        <dbReference type="ARBA" id="ARBA00039935"/>
    </source>
</evidence>
<dbReference type="NCBIfam" id="TIGR01031">
    <property type="entry name" value="rpmF_bact"/>
    <property type="match status" value="1"/>
</dbReference>
<evidence type="ECO:0000256" key="2">
    <source>
        <dbReference type="ARBA" id="ARBA00008560"/>
    </source>
</evidence>
<keyword evidence="4" id="KW-0689">Ribosomal protein</keyword>
<dbReference type="EMBL" id="CALNXI010002046">
    <property type="protein sequence ID" value="CAH3182127.1"/>
    <property type="molecule type" value="Genomic_DNA"/>
</dbReference>
<evidence type="ECO:0000313" key="12">
    <source>
        <dbReference type="Proteomes" id="UP001159427"/>
    </source>
</evidence>
<protein>
    <recommendedName>
        <fullName evidence="7">Large ribosomal subunit protein bL32m</fullName>
    </recommendedName>
    <alternativeName>
        <fullName evidence="8">39S ribosomal protein L32, mitochondrial</fullName>
    </alternativeName>
</protein>
<comment type="function">
    <text evidence="9">Component of the mitochondrial large ribosomal subunit (mt-LSU). The mitochondrial ribosome (mitoribosome) is a large ribonucleoprotein complex responsible for the synthesis of proteins inside mitochondria.</text>
</comment>
<dbReference type="InterPro" id="IPR051991">
    <property type="entry name" value="Mitoribosomal_protein_bL32"/>
</dbReference>
<sequence>MATSLTWLSRTFCRTFLALEEQLTYNLRLIYEGINPSAALVANIESCQSTGFSESEDDGFLLMAVPKKRTSASKKKLRNRHKWLKNRSDIETCVVCGNHKLANHLCGHCLAEVREKTSEFRKERNERDYQWPIPEILRKFRT</sequence>
<dbReference type="InterPro" id="IPR002677">
    <property type="entry name" value="Ribosomal_bL32"/>
</dbReference>
<comment type="subcellular location">
    <subcellularLocation>
        <location evidence="1">Mitochondrion</location>
    </subcellularLocation>
</comment>
<keyword evidence="6" id="KW-0687">Ribonucleoprotein</keyword>
<comment type="caution">
    <text evidence="10">The sequence shown here is derived from an EMBL/GenBank/DDBJ whole genome shotgun (WGS) entry which is preliminary data.</text>
</comment>
<dbReference type="SUPFAM" id="SSF57829">
    <property type="entry name" value="Zn-binding ribosomal proteins"/>
    <property type="match status" value="1"/>
</dbReference>
<dbReference type="InterPro" id="IPR011332">
    <property type="entry name" value="Ribosomal_zn-bd"/>
</dbReference>
<proteinExistence type="inferred from homology"/>
<keyword evidence="5" id="KW-0496">Mitochondrion</keyword>